<sequence>MADVDKSQPESPLDITLSKWSTVKAIISTINDKYGLTLDLNKYEDRLAYVNSDGVLALDIVDTNSGELAWAVIDSQSGKVGSSINEVIDHPKAFGFSNVIQNFGVVVNSEKELEFLKDVRLDVRYDSGMTGGDKSFKLMTLLNNYTVGDGFTSNPSQGCTTAYFVLRYFGKGSEAPGVYNFNPEAKCLVVVELMMYGEYQLHALVVR</sequence>
<accession>A0AAE7X0L7</accession>
<dbReference type="EMBL" id="MZ501267">
    <property type="protein sequence ID" value="QZA70612.1"/>
    <property type="molecule type" value="Genomic_DNA"/>
</dbReference>
<reference evidence="1" key="1">
    <citation type="submission" date="2021-07" db="EMBL/GenBank/DDBJ databases">
        <authorList>
            <person name="Roth S.J."/>
            <person name="Krukonis G.P."/>
            <person name="Delesalle V.A."/>
        </authorList>
    </citation>
    <scope>NUCLEOTIDE SEQUENCE</scope>
</reference>
<proteinExistence type="predicted"/>
<dbReference type="KEGG" id="vg:77944182"/>
<gene>
    <name evidence="1" type="primary">135</name>
    <name evidence="1" type="ORF">AH04_135</name>
</gene>
<evidence type="ECO:0000313" key="2">
    <source>
        <dbReference type="Proteomes" id="UP000827517"/>
    </source>
</evidence>
<dbReference type="GeneID" id="77944182"/>
<evidence type="ECO:0000313" key="1">
    <source>
        <dbReference type="EMBL" id="QZA70612.1"/>
    </source>
</evidence>
<keyword evidence="2" id="KW-1185">Reference proteome</keyword>
<organism evidence="1 2">
    <name type="scientific">Erwinia phage AH04</name>
    <dbReference type="NCBI Taxonomy" id="2869569"/>
    <lineage>
        <taxon>Viruses</taxon>
        <taxon>Duplodnaviria</taxon>
        <taxon>Heunggongvirae</taxon>
        <taxon>Uroviricota</taxon>
        <taxon>Caudoviricetes</taxon>
        <taxon>Chimalliviridae</taxon>
        <taxon>Meadowvirus</taxon>
        <taxon>Meadowvirus AH04</taxon>
    </lineage>
</organism>
<name>A0AAE7X0L7_9CAUD</name>
<protein>
    <submittedName>
        <fullName evidence="1">Uncharacterized protein</fullName>
    </submittedName>
</protein>
<dbReference type="RefSeq" id="YP_010667889.1">
    <property type="nucleotide sequence ID" value="NC_070952.1"/>
</dbReference>
<dbReference type="Proteomes" id="UP000827517">
    <property type="component" value="Segment"/>
</dbReference>